<name>H5X4Z0_9PSEU</name>
<reference evidence="3 4" key="1">
    <citation type="journal article" date="2012" name="Stand. Genomic Sci.">
        <title>Genome sequence of the ocean sediment bacterium Saccharomonospora marina type strain (XMU15(T)).</title>
        <authorList>
            <person name="Klenk H.P."/>
            <person name="Lu M."/>
            <person name="Lucas S."/>
            <person name="Lapidus A."/>
            <person name="Copeland A."/>
            <person name="Pitluck S."/>
            <person name="Goodwin L.A."/>
            <person name="Han C."/>
            <person name="Tapia R."/>
            <person name="Brambilla E.M."/>
            <person name="Potter G."/>
            <person name="Land M."/>
            <person name="Ivanova N."/>
            <person name="Rohde M."/>
            <person name="Goker M."/>
            <person name="Detter J.C."/>
            <person name="Li W.J."/>
            <person name="Kyrpides N.C."/>
            <person name="Woyke T."/>
        </authorList>
    </citation>
    <scope>NUCLEOTIDE SEQUENCE [LARGE SCALE GENOMIC DNA]</scope>
    <source>
        <strain evidence="3 4">XMU15</strain>
    </source>
</reference>
<evidence type="ECO:0000313" key="4">
    <source>
        <dbReference type="Proteomes" id="UP000004926"/>
    </source>
</evidence>
<dbReference type="InterPro" id="IPR030395">
    <property type="entry name" value="GP_PDE_dom"/>
</dbReference>
<feature type="domain" description="GP-PDE" evidence="2">
    <location>
        <begin position="231"/>
        <end position="467"/>
    </location>
</feature>
<gene>
    <name evidence="3" type="ORF">SacmaDRAFT_4074</name>
</gene>
<organism evidence="3 4">
    <name type="scientific">Saccharomonospora marina XMU15</name>
    <dbReference type="NCBI Taxonomy" id="882083"/>
    <lineage>
        <taxon>Bacteria</taxon>
        <taxon>Bacillati</taxon>
        <taxon>Actinomycetota</taxon>
        <taxon>Actinomycetes</taxon>
        <taxon>Pseudonocardiales</taxon>
        <taxon>Pseudonocardiaceae</taxon>
        <taxon>Saccharomonospora</taxon>
    </lineage>
</organism>
<dbReference type="STRING" id="882083.SacmaDRAFT_4074"/>
<dbReference type="Pfam" id="PF06439">
    <property type="entry name" value="3keto-disac_hyd"/>
    <property type="match status" value="1"/>
</dbReference>
<dbReference type="SUPFAM" id="SSF51695">
    <property type="entry name" value="PLC-like phosphodiesterases"/>
    <property type="match status" value="1"/>
</dbReference>
<accession>H5X4Z0</accession>
<dbReference type="GO" id="GO:0006629">
    <property type="term" value="P:lipid metabolic process"/>
    <property type="evidence" value="ECO:0007669"/>
    <property type="project" value="InterPro"/>
</dbReference>
<dbReference type="InterPro" id="IPR010496">
    <property type="entry name" value="AL/BT2_dom"/>
</dbReference>
<dbReference type="GO" id="GO:0008081">
    <property type="term" value="F:phosphoric diester hydrolase activity"/>
    <property type="evidence" value="ECO:0007669"/>
    <property type="project" value="InterPro"/>
</dbReference>
<dbReference type="PROSITE" id="PS51704">
    <property type="entry name" value="GP_PDE"/>
    <property type="match status" value="1"/>
</dbReference>
<keyword evidence="1" id="KW-0732">Signal</keyword>
<dbReference type="eggNOG" id="COG0584">
    <property type="taxonomic scope" value="Bacteria"/>
</dbReference>
<dbReference type="GO" id="GO:0005975">
    <property type="term" value="P:carbohydrate metabolic process"/>
    <property type="evidence" value="ECO:0007669"/>
    <property type="project" value="UniProtKB-ARBA"/>
</dbReference>
<dbReference type="Proteomes" id="UP000004926">
    <property type="component" value="Chromosome"/>
</dbReference>
<dbReference type="Gene3D" id="3.20.20.190">
    <property type="entry name" value="Phosphatidylinositol (PI) phosphodiesterase"/>
    <property type="match status" value="1"/>
</dbReference>
<dbReference type="PANTHER" id="PTHR46211:SF14">
    <property type="entry name" value="GLYCEROPHOSPHODIESTER PHOSPHODIESTERASE"/>
    <property type="match status" value="1"/>
</dbReference>
<proteinExistence type="predicted"/>
<dbReference type="EMBL" id="CM001439">
    <property type="protein sequence ID" value="EHR52269.1"/>
    <property type="molecule type" value="Genomic_DNA"/>
</dbReference>
<dbReference type="OrthoDB" id="384721at2"/>
<dbReference type="Gene3D" id="2.60.120.560">
    <property type="entry name" value="Exo-inulinase, domain 1"/>
    <property type="match status" value="1"/>
</dbReference>
<protein>
    <submittedName>
        <fullName evidence="3">Glycerophosphoryl diester phosphodiesterase</fullName>
    </submittedName>
</protein>
<dbReference type="AlphaFoldDB" id="H5X4Z0"/>
<evidence type="ECO:0000313" key="3">
    <source>
        <dbReference type="EMBL" id="EHR52269.1"/>
    </source>
</evidence>
<sequence length="618" mass="64927">MRRFPAALLAALLAAGAAAGPALPGLATAEPGGAEGPVGVVVDESFDGETLPQGWNPVAGSWRVYDGRLTTTEPSALSRITFGSRLRDFRVEATVSFESVNNASRWAGIVLDIDPSGSAPWSQAIMRSRSTASNGIEFAVRTANNTWNVTDTASAPHDAGTGRDIRMSVEVHGSNATWTFDGEPVLTTNRLPRTDTGVLGIVADGARISVDDVRVTELPPPPITRPDGALPVTIAHRGYSAVAPENTLAAVTAGIRAGAEYVEIDAHTTADGVPVVLHDSTVDRTTNGSGAVSALTAEYVTGLDAGSWFSPAYAGQRVPTLGQVLDLVRNTGSTLLLEVKAPRTSAQTEAIVSEVLRRGMAEQVLLQSFDVRVLRDTRELAPRIRLGLLRGGLDADPVATAKELGVVSYNPSADALLARPEVVERLNDAGIAVMPYTVDDAARWSRLAELGVDGIITNRAGEHSGWRRAARAEPAAAPTVAITAPGEGARLHRYERLTPAVSARDADEVTVTLDGEPIDPGATLDPRELAAGVHKLSAVATGPGGTAETSTFFEVVVDVTGVRVLVAEADIATHDVATILRHLDAGRWRLAEHAVRAAAFPPERQALLLADLRMLRGA</sequence>
<dbReference type="RefSeq" id="WP_009155647.1">
    <property type="nucleotide sequence ID" value="NZ_CM001439.1"/>
</dbReference>
<dbReference type="PANTHER" id="PTHR46211">
    <property type="entry name" value="GLYCEROPHOSPHORYL DIESTER PHOSPHODIESTERASE"/>
    <property type="match status" value="1"/>
</dbReference>
<evidence type="ECO:0000259" key="2">
    <source>
        <dbReference type="PROSITE" id="PS51704"/>
    </source>
</evidence>
<keyword evidence="4" id="KW-1185">Reference proteome</keyword>
<feature type="signal peptide" evidence="1">
    <location>
        <begin position="1"/>
        <end position="29"/>
    </location>
</feature>
<dbReference type="Gene3D" id="2.60.40.10">
    <property type="entry name" value="Immunoglobulins"/>
    <property type="match status" value="1"/>
</dbReference>
<dbReference type="HOGENOM" id="CLU_433374_0_0_11"/>
<dbReference type="Pfam" id="PF03009">
    <property type="entry name" value="GDPD"/>
    <property type="match status" value="1"/>
</dbReference>
<dbReference type="InterPro" id="IPR017946">
    <property type="entry name" value="PLC-like_Pdiesterase_TIM-brl"/>
</dbReference>
<dbReference type="InterPro" id="IPR013783">
    <property type="entry name" value="Ig-like_fold"/>
</dbReference>
<evidence type="ECO:0000256" key="1">
    <source>
        <dbReference type="SAM" id="SignalP"/>
    </source>
</evidence>
<feature type="chain" id="PRO_5003601806" evidence="1">
    <location>
        <begin position="30"/>
        <end position="618"/>
    </location>
</feature>